<name>A0ABS4GMI7_9BACL</name>
<dbReference type="Proteomes" id="UP001519343">
    <property type="component" value="Unassembled WGS sequence"/>
</dbReference>
<feature type="transmembrane region" description="Helical" evidence="1">
    <location>
        <begin position="74"/>
        <end position="96"/>
    </location>
</feature>
<keyword evidence="3" id="KW-1185">Reference proteome</keyword>
<evidence type="ECO:0000313" key="2">
    <source>
        <dbReference type="EMBL" id="MBP1931488.1"/>
    </source>
</evidence>
<sequence length="102" mass="11437">MGFFWFAIGSILLFSLLSFLLHSRKQPEKNQPTTNRLIFTAPVEQKDGVYIRNLRTNVSVFIPAQTQEKQPVSAAWIASVIGASIGLGCLSGYGLYKIWELF</sequence>
<accession>A0ABS4GMI7</accession>
<dbReference type="RefSeq" id="WP_209809585.1">
    <property type="nucleotide sequence ID" value="NZ_JAGGKT010000003.1"/>
</dbReference>
<comment type="caution">
    <text evidence="2">The sequence shown here is derived from an EMBL/GenBank/DDBJ whole genome shotgun (WGS) entry which is preliminary data.</text>
</comment>
<keyword evidence="1" id="KW-0472">Membrane</keyword>
<keyword evidence="1" id="KW-0812">Transmembrane</keyword>
<proteinExistence type="predicted"/>
<dbReference type="EMBL" id="JAGGKT010000003">
    <property type="protein sequence ID" value="MBP1931488.1"/>
    <property type="molecule type" value="Genomic_DNA"/>
</dbReference>
<evidence type="ECO:0000313" key="3">
    <source>
        <dbReference type="Proteomes" id="UP001519343"/>
    </source>
</evidence>
<gene>
    <name evidence="2" type="ORF">J2Z37_001489</name>
</gene>
<keyword evidence="1" id="KW-1133">Transmembrane helix</keyword>
<reference evidence="2 3" key="1">
    <citation type="submission" date="2021-03" db="EMBL/GenBank/DDBJ databases">
        <title>Genomic Encyclopedia of Type Strains, Phase IV (KMG-IV): sequencing the most valuable type-strain genomes for metagenomic binning, comparative biology and taxonomic classification.</title>
        <authorList>
            <person name="Goeker M."/>
        </authorList>
    </citation>
    <scope>NUCLEOTIDE SEQUENCE [LARGE SCALE GENOMIC DNA]</scope>
    <source>
        <strain evidence="2 3">DSM 24738</strain>
    </source>
</reference>
<evidence type="ECO:0000256" key="1">
    <source>
        <dbReference type="SAM" id="Phobius"/>
    </source>
</evidence>
<organism evidence="2 3">
    <name type="scientific">Ammoniphilus resinae</name>
    <dbReference type="NCBI Taxonomy" id="861532"/>
    <lineage>
        <taxon>Bacteria</taxon>
        <taxon>Bacillati</taxon>
        <taxon>Bacillota</taxon>
        <taxon>Bacilli</taxon>
        <taxon>Bacillales</taxon>
        <taxon>Paenibacillaceae</taxon>
        <taxon>Aneurinibacillus group</taxon>
        <taxon>Ammoniphilus</taxon>
    </lineage>
</organism>
<protein>
    <submittedName>
        <fullName evidence="2">Uncharacterized protein</fullName>
    </submittedName>
</protein>